<accession>A6LQJ9</accession>
<sequence>MIRRERETYKMDEVKVYTNRKNIVLLATLCCFLWGSAYPAIKVGYSLFNISDVGSKLIFAGYRFTLAGIFILIFELMSKRVIFKFTRKQFGQITLLGLTQTALQYIFFYVGMSYTTGVRGSIINGTGTFVSIILAHFIYKNDRLNLNKIIGCVIGFVGVVIVNLNGESLGGTSVTFKGEGFIMVAAIIFAVSAIYGKKITQTQEPSIVTGFQLFIGGILLTALGFALGGSLEGFTAKSTLLLIYMALLSSIAFTVWTQLLKYNKVGLISVFNFLIPVFGTLLSALILGENIFDIKILIALLLVCYGIFLVYRVKKEK</sequence>
<dbReference type="eggNOG" id="COG0697">
    <property type="taxonomic scope" value="Bacteria"/>
</dbReference>
<feature type="domain" description="EamA" evidence="8">
    <location>
        <begin position="23"/>
        <end position="163"/>
    </location>
</feature>
<gene>
    <name evidence="9" type="ordered locus">Cbei_0441</name>
</gene>
<proteinExistence type="inferred from homology"/>
<dbReference type="SUPFAM" id="SSF103481">
    <property type="entry name" value="Multidrug resistance efflux transporter EmrE"/>
    <property type="match status" value="2"/>
</dbReference>
<dbReference type="Proteomes" id="UP000000565">
    <property type="component" value="Chromosome"/>
</dbReference>
<evidence type="ECO:0000313" key="9">
    <source>
        <dbReference type="EMBL" id="ABR32629.1"/>
    </source>
</evidence>
<dbReference type="PANTHER" id="PTHR32322">
    <property type="entry name" value="INNER MEMBRANE TRANSPORTER"/>
    <property type="match status" value="1"/>
</dbReference>
<evidence type="ECO:0000256" key="3">
    <source>
        <dbReference type="ARBA" id="ARBA00022475"/>
    </source>
</evidence>
<reference evidence="9 10" key="2">
    <citation type="journal article" date="2011" name="BMC Genomics">
        <title>Single-nucleotide resolution analysis of the transcriptome structure of Clostridium beijerinckii NCIMB 8052 using RNA-Seq.</title>
        <authorList>
            <person name="Wang Y."/>
            <person name="Li X."/>
            <person name="Mao Y."/>
            <person name="Blaschek H.P."/>
        </authorList>
    </citation>
    <scope>NUCLEOTIDE SEQUENCE [LARGE SCALE GENOMIC DNA]</scope>
    <source>
        <strain evidence="10">ATCC 51743 / NCIMB 8052</strain>
    </source>
</reference>
<feature type="transmembrane region" description="Helical" evidence="7">
    <location>
        <begin position="267"/>
        <end position="288"/>
    </location>
</feature>
<feature type="transmembrane region" description="Helical" evidence="7">
    <location>
        <begin position="176"/>
        <end position="195"/>
    </location>
</feature>
<feature type="transmembrane region" description="Helical" evidence="7">
    <location>
        <begin position="207"/>
        <end position="228"/>
    </location>
</feature>
<evidence type="ECO:0000256" key="1">
    <source>
        <dbReference type="ARBA" id="ARBA00004651"/>
    </source>
</evidence>
<evidence type="ECO:0000259" key="8">
    <source>
        <dbReference type="Pfam" id="PF00892"/>
    </source>
</evidence>
<feature type="domain" description="EamA" evidence="8">
    <location>
        <begin position="177"/>
        <end position="311"/>
    </location>
</feature>
<keyword evidence="6 7" id="KW-0472">Membrane</keyword>
<evidence type="ECO:0000256" key="4">
    <source>
        <dbReference type="ARBA" id="ARBA00022692"/>
    </source>
</evidence>
<dbReference type="GO" id="GO:0005886">
    <property type="term" value="C:plasma membrane"/>
    <property type="evidence" value="ECO:0007669"/>
    <property type="project" value="UniProtKB-SubCell"/>
</dbReference>
<dbReference type="HOGENOM" id="CLU_033863_8_0_9"/>
<dbReference type="InterPro" id="IPR000620">
    <property type="entry name" value="EamA_dom"/>
</dbReference>
<keyword evidence="4 7" id="KW-0812">Transmembrane</keyword>
<organism evidence="9 10">
    <name type="scientific">Clostridium beijerinckii (strain ATCC 51743 / NCIMB 8052)</name>
    <name type="common">Clostridium acetobutylicum</name>
    <dbReference type="NCBI Taxonomy" id="290402"/>
    <lineage>
        <taxon>Bacteria</taxon>
        <taxon>Bacillati</taxon>
        <taxon>Bacillota</taxon>
        <taxon>Clostridia</taxon>
        <taxon>Eubacteriales</taxon>
        <taxon>Clostridiaceae</taxon>
        <taxon>Clostridium</taxon>
    </lineage>
</organism>
<keyword evidence="3" id="KW-1003">Cell membrane</keyword>
<name>A6LQJ9_CLOB8</name>
<feature type="transmembrane region" description="Helical" evidence="7">
    <location>
        <begin position="146"/>
        <end position="164"/>
    </location>
</feature>
<dbReference type="Pfam" id="PF00892">
    <property type="entry name" value="EamA"/>
    <property type="match status" value="2"/>
</dbReference>
<evidence type="ECO:0000313" key="10">
    <source>
        <dbReference type="Proteomes" id="UP000000565"/>
    </source>
</evidence>
<dbReference type="InterPro" id="IPR050638">
    <property type="entry name" value="AA-Vitamin_Transporters"/>
</dbReference>
<reference evidence="9 10" key="3">
    <citation type="journal article" date="2012" name="BMC Genomics">
        <title>Genome-wide dynamic transcriptional profiling in clostridium beijerinckii NCIMB 8052 using single-nucleotide resolution RNA-Seq.</title>
        <authorList>
            <person name="Wang Y."/>
            <person name="Li X."/>
            <person name="Mao Y."/>
            <person name="Blaschek H.P."/>
        </authorList>
    </citation>
    <scope>NUCLEOTIDE SEQUENCE [LARGE SCALE GENOMIC DNA]</scope>
    <source>
        <strain evidence="10">ATCC 51743 / NCIMB 8052</strain>
    </source>
</reference>
<dbReference type="EMBL" id="CP000721">
    <property type="protein sequence ID" value="ABR32629.1"/>
    <property type="molecule type" value="Genomic_DNA"/>
</dbReference>
<evidence type="ECO:0000256" key="2">
    <source>
        <dbReference type="ARBA" id="ARBA00007362"/>
    </source>
</evidence>
<evidence type="ECO:0000256" key="5">
    <source>
        <dbReference type="ARBA" id="ARBA00022989"/>
    </source>
</evidence>
<protein>
    <recommendedName>
        <fullName evidence="8">EamA domain-containing protein</fullName>
    </recommendedName>
</protein>
<feature type="transmembrane region" description="Helical" evidence="7">
    <location>
        <begin position="58"/>
        <end position="78"/>
    </location>
</feature>
<comment type="similarity">
    <text evidence="2">Belongs to the EamA transporter family.</text>
</comment>
<dbReference type="KEGG" id="cbe:Cbei_0441"/>
<dbReference type="InterPro" id="IPR037185">
    <property type="entry name" value="EmrE-like"/>
</dbReference>
<evidence type="ECO:0000256" key="7">
    <source>
        <dbReference type="SAM" id="Phobius"/>
    </source>
</evidence>
<feature type="transmembrane region" description="Helical" evidence="7">
    <location>
        <begin position="90"/>
        <end position="110"/>
    </location>
</feature>
<evidence type="ECO:0000256" key="6">
    <source>
        <dbReference type="ARBA" id="ARBA00023136"/>
    </source>
</evidence>
<keyword evidence="5 7" id="KW-1133">Transmembrane helix</keyword>
<dbReference type="PANTHER" id="PTHR32322:SF18">
    <property type="entry name" value="S-ADENOSYLMETHIONINE_S-ADENOSYLHOMOCYSTEINE TRANSPORTER"/>
    <property type="match status" value="1"/>
</dbReference>
<reference evidence="9 10" key="1">
    <citation type="submission" date="2007-06" db="EMBL/GenBank/DDBJ databases">
        <title>Complete sequence of Clostridium beijerinckii NCIMB 8052.</title>
        <authorList>
            <consortium name="US DOE Joint Genome Institute"/>
            <person name="Copeland A."/>
            <person name="Lucas S."/>
            <person name="Lapidus A."/>
            <person name="Barry K."/>
            <person name="Detter J.C."/>
            <person name="Glavina del Rio T."/>
            <person name="Hammon N."/>
            <person name="Israni S."/>
            <person name="Dalin E."/>
            <person name="Tice H."/>
            <person name="Pitluck S."/>
            <person name="Sims D."/>
            <person name="Brettin T."/>
            <person name="Bruce D."/>
            <person name="Tapia R."/>
            <person name="Brainard J."/>
            <person name="Schmutz J."/>
            <person name="Larimer F."/>
            <person name="Land M."/>
            <person name="Hauser L."/>
            <person name="Kyrpides N."/>
            <person name="Mikhailova N."/>
            <person name="Bennet G."/>
            <person name="Cann I."/>
            <person name="Chen J.-S."/>
            <person name="Contreras A.L."/>
            <person name="Jones D."/>
            <person name="Kashket E."/>
            <person name="Mitchell W."/>
            <person name="Stoddard S."/>
            <person name="Schwarz W."/>
            <person name="Qureshi N."/>
            <person name="Young M."/>
            <person name="Shi Z."/>
            <person name="Ezeji T."/>
            <person name="White B."/>
            <person name="Blaschek H."/>
            <person name="Richardson P."/>
        </authorList>
    </citation>
    <scope>NUCLEOTIDE SEQUENCE [LARGE SCALE GENOMIC DNA]</scope>
    <source>
        <strain evidence="10">ATCC 51743 / NCIMB 8052</strain>
    </source>
</reference>
<feature type="transmembrane region" description="Helical" evidence="7">
    <location>
        <begin position="294"/>
        <end position="311"/>
    </location>
</feature>
<comment type="subcellular location">
    <subcellularLocation>
        <location evidence="1">Cell membrane</location>
        <topology evidence="1">Multi-pass membrane protein</topology>
    </subcellularLocation>
</comment>
<dbReference type="AlphaFoldDB" id="A6LQJ9"/>
<feature type="transmembrane region" description="Helical" evidence="7">
    <location>
        <begin position="240"/>
        <end position="260"/>
    </location>
</feature>
<feature type="transmembrane region" description="Helical" evidence="7">
    <location>
        <begin position="122"/>
        <end position="139"/>
    </location>
</feature>